<keyword evidence="11" id="KW-0418">Kinase</keyword>
<sequence length="1205" mass="133506">MMRRSTVDSGEVVHQKAVMFTDADLPSYRLGQSLPNTPINSRSKSPLDMSQKLIKTLNSPFGKSLNWNPSMSMGGISNNKFQFGSPSYPSPLDRVRTGKRERAAQLGLAPGSDESFDANQSFPKQNKPKLKDIKTPEFKVTLDDFKGDGMNDVSYTPGCSKGSFNCTTPDPNISQSLEKSWSFYNYVGGGETGHVFPASVRNPNKAIVTINARTTEVLVSNEMACELFGYNTGELCGMKLSDLVHLKKRQTEAITESHLEPSGEVVELSGKVMEAVDSTGLVIPISVWMKKMDYDGEPRAVAVMEPVERTTANITFDSTGKILGCDQQLAYIHGYISPMEIIGLKIQHLIPSFKLPTPGQKLQSEVQKQRATGRTKDGNSFPLSVLVKATEKTHRLPPQPPPLKNIPPVQTQSVDNDHLSPHQGKNPGSLLNPGGSKSVDMQDAGPMESTGDVYSAVLWVFANISGMITVLGDGSIHSINNNFSLMLLGRPKEDVIGKDIQFIIPEFFEEMDIIDTDSMPLPPLDDEDAAQQELNDTAGLLNAASNSVNRNNNISPLDSSVHIDLDSSHDDSVSLTSSRSSARTPPTTRKVEPLNLETLDEESEGSRSASARSDNKSSRSNNESGRTLSVEDKQQLESSRISYASGNDQKNISDISLSPLPSYKSPECNISVSSVEDDALTEEKSSSSNSAQTDHHLGTKMQDANSVSNIDIEIDDKMVPKQNLKTSGEMDYPIHAHVKDKLDFDCAESFTSTPHRSTRKAAMIRQASVQSFQIPEGSYCGRCKHKDTSYLGIIYQVKKVEIADGQNLYCIWISRDPEDPGEGNRSLANLTLSLSYSSTFEASQISLGEALADKRQQSLDHSGNLSLKKIETSPGRGRYDQQYDTLMSIGKGAFGFVKLARRKRDSLDVVVKFIRKKKVLSDCWVEDSDLGRLPQEICLLTKLVHTNIVNLLEAFENDEFFQVVMEKHGSGMDLFEFIDRCPNFDEPLASYLFRQLVSAVSYLHSLNILHRDIKDENIILNEHFHIKLIDFGSAAYMEPGKLFGTFCGTLEYCSPEVLMGNKYRGPELELWSLGVTLYTLVFGENPFYDVEETIQCVLKPPFMVSKDLMQLIGWLLHPEPTYRATILDLEANKWVNQPVDVITYDWNEVLPNNEFTGNTAADNRPDTHEDPSPRTHDSDTEELESELQRCLNMEDEPGRDDGGVS</sequence>
<dbReference type="FunFam" id="3.30.450.20:FF:000059">
    <property type="entry name" value="PAS domain containing serine/threonine kinase"/>
    <property type="match status" value="1"/>
</dbReference>
<evidence type="ECO:0000259" key="22">
    <source>
        <dbReference type="PROSITE" id="PS50011"/>
    </source>
</evidence>
<dbReference type="GO" id="GO:0005829">
    <property type="term" value="C:cytosol"/>
    <property type="evidence" value="ECO:0007669"/>
    <property type="project" value="TreeGrafter"/>
</dbReference>
<feature type="compositionally biased region" description="Polar residues" evidence="21">
    <location>
        <begin position="360"/>
        <end position="372"/>
    </location>
</feature>
<evidence type="ECO:0000256" key="9">
    <source>
        <dbReference type="ARBA" id="ARBA00022737"/>
    </source>
</evidence>
<dbReference type="EMBL" id="CAIIXF020000001">
    <property type="protein sequence ID" value="CAH1774481.1"/>
    <property type="molecule type" value="Genomic_DNA"/>
</dbReference>
<evidence type="ECO:0000256" key="5">
    <source>
        <dbReference type="ARBA" id="ARBA00022490"/>
    </source>
</evidence>
<evidence type="ECO:0000313" key="24">
    <source>
        <dbReference type="Proteomes" id="UP000749559"/>
    </source>
</evidence>
<feature type="domain" description="Protein kinase" evidence="22">
    <location>
        <begin position="883"/>
        <end position="1135"/>
    </location>
</feature>
<keyword evidence="14" id="KW-0446">Lipid-binding</keyword>
<dbReference type="GO" id="GO:0008289">
    <property type="term" value="F:lipid binding"/>
    <property type="evidence" value="ECO:0007669"/>
    <property type="project" value="UniProtKB-KW"/>
</dbReference>
<dbReference type="SUPFAM" id="SSF55785">
    <property type="entry name" value="PYP-like sensor domain (PAS domain)"/>
    <property type="match status" value="1"/>
</dbReference>
<dbReference type="PROSITE" id="PS00108">
    <property type="entry name" value="PROTEIN_KINASE_ST"/>
    <property type="match status" value="1"/>
</dbReference>
<dbReference type="GO" id="GO:0005524">
    <property type="term" value="F:ATP binding"/>
    <property type="evidence" value="ECO:0007669"/>
    <property type="project" value="UniProtKB-UniRule"/>
</dbReference>
<dbReference type="PROSITE" id="PS50011">
    <property type="entry name" value="PROTEIN_KINASE_DOM"/>
    <property type="match status" value="1"/>
</dbReference>
<dbReference type="FunFam" id="3.30.200.20:FF:000346">
    <property type="entry name" value="PAS domain-containing serine/threonine-protein kinase"/>
    <property type="match status" value="1"/>
</dbReference>
<keyword evidence="13" id="KW-0007">Acetylation</keyword>
<dbReference type="CDD" id="cd00130">
    <property type="entry name" value="PAS"/>
    <property type="match status" value="2"/>
</dbReference>
<evidence type="ECO:0000256" key="17">
    <source>
        <dbReference type="ARBA" id="ARBA00048679"/>
    </source>
</evidence>
<evidence type="ECO:0000256" key="21">
    <source>
        <dbReference type="SAM" id="MobiDB-lite"/>
    </source>
</evidence>
<protein>
    <recommendedName>
        <fullName evidence="19">PAS domain-containing serine/threonine-protein kinase</fullName>
        <ecNumber evidence="4">2.7.11.1</ecNumber>
    </recommendedName>
</protein>
<organism evidence="23 24">
    <name type="scientific">Owenia fusiformis</name>
    <name type="common">Polychaete worm</name>
    <dbReference type="NCBI Taxonomy" id="6347"/>
    <lineage>
        <taxon>Eukaryota</taxon>
        <taxon>Metazoa</taxon>
        <taxon>Spiralia</taxon>
        <taxon>Lophotrochozoa</taxon>
        <taxon>Annelida</taxon>
        <taxon>Polychaeta</taxon>
        <taxon>Sedentaria</taxon>
        <taxon>Canalipalpata</taxon>
        <taxon>Sabellida</taxon>
        <taxon>Oweniida</taxon>
        <taxon>Oweniidae</taxon>
        <taxon>Owenia</taxon>
    </lineage>
</organism>
<keyword evidence="9" id="KW-0677">Repeat</keyword>
<dbReference type="SMART" id="SM00220">
    <property type="entry name" value="S_TKc"/>
    <property type="match status" value="1"/>
</dbReference>
<dbReference type="GO" id="GO:0045719">
    <property type="term" value="P:negative regulation of glycogen biosynthetic process"/>
    <property type="evidence" value="ECO:0007669"/>
    <property type="project" value="TreeGrafter"/>
</dbReference>
<keyword evidence="7" id="KW-0597">Phosphoprotein</keyword>
<feature type="region of interest" description="Disordered" evidence="21">
    <location>
        <begin position="1154"/>
        <end position="1205"/>
    </location>
</feature>
<evidence type="ECO:0000256" key="1">
    <source>
        <dbReference type="ARBA" id="ARBA00004123"/>
    </source>
</evidence>
<dbReference type="Pfam" id="PF00069">
    <property type="entry name" value="Pkinase"/>
    <property type="match status" value="1"/>
</dbReference>
<dbReference type="OrthoDB" id="10252171at2759"/>
<keyword evidence="10 20" id="KW-0547">Nucleotide-binding</keyword>
<evidence type="ECO:0000256" key="3">
    <source>
        <dbReference type="ARBA" id="ARBA00006692"/>
    </source>
</evidence>
<feature type="compositionally biased region" description="Low complexity" evidence="21">
    <location>
        <begin position="573"/>
        <end position="584"/>
    </location>
</feature>
<dbReference type="Gene3D" id="1.10.510.10">
    <property type="entry name" value="Transferase(Phosphotransferase) domain 1"/>
    <property type="match status" value="1"/>
</dbReference>
<dbReference type="GO" id="GO:0006355">
    <property type="term" value="P:regulation of DNA-templated transcription"/>
    <property type="evidence" value="ECO:0007669"/>
    <property type="project" value="InterPro"/>
</dbReference>
<keyword evidence="8" id="KW-0808">Transferase</keyword>
<dbReference type="InterPro" id="IPR000719">
    <property type="entry name" value="Prot_kinase_dom"/>
</dbReference>
<evidence type="ECO:0000256" key="14">
    <source>
        <dbReference type="ARBA" id="ARBA00023121"/>
    </source>
</evidence>
<evidence type="ECO:0000256" key="20">
    <source>
        <dbReference type="PROSITE-ProRule" id="PRU10141"/>
    </source>
</evidence>
<comment type="catalytic activity">
    <reaction evidence="16">
        <text>L-threonyl-[protein] + ATP = O-phospho-L-threonyl-[protein] + ADP + H(+)</text>
        <dbReference type="Rhea" id="RHEA:46608"/>
        <dbReference type="Rhea" id="RHEA-COMP:11060"/>
        <dbReference type="Rhea" id="RHEA-COMP:11605"/>
        <dbReference type="ChEBI" id="CHEBI:15378"/>
        <dbReference type="ChEBI" id="CHEBI:30013"/>
        <dbReference type="ChEBI" id="CHEBI:30616"/>
        <dbReference type="ChEBI" id="CHEBI:61977"/>
        <dbReference type="ChEBI" id="CHEBI:456216"/>
        <dbReference type="EC" id="2.7.11.1"/>
    </reaction>
</comment>
<dbReference type="SUPFAM" id="SSF56112">
    <property type="entry name" value="Protein kinase-like (PK-like)"/>
    <property type="match status" value="1"/>
</dbReference>
<comment type="subcellular location">
    <subcellularLocation>
        <location evidence="2">Cytoplasm</location>
    </subcellularLocation>
    <subcellularLocation>
        <location evidence="1">Nucleus</location>
    </subcellularLocation>
</comment>
<dbReference type="Gene3D" id="3.30.200.20">
    <property type="entry name" value="Phosphorylase Kinase, domain 1"/>
    <property type="match status" value="1"/>
</dbReference>
<comment type="function">
    <text evidence="18">Serine/threonine-protein kinase involved in energy homeostasis and protein translation. Phosphorylates EEF1A1, GYS1, PDX1 and RPS6. Probably plays a role under changing environmental conditions (oxygen, glucose, nutrition), rather than under standard conditions. Acts as a sensor involved in energy homeostasis: regulates glycogen synthase synthesis by mediating phosphorylation of GYS1, leading to GYS1 inactivation. May be involved in glucose-stimulated insulin production in pancreas and regulation of glucagon secretion by glucose in alpha cells; however such data require additional evidences. May play a role in regulation of protein translation by phosphorylating EEF1A1, leading to increase translation efficiency. May also participate in respiratory regulation.</text>
</comment>
<feature type="region of interest" description="Disordered" evidence="21">
    <location>
        <begin position="360"/>
        <end position="447"/>
    </location>
</feature>
<dbReference type="Gene3D" id="3.30.450.20">
    <property type="entry name" value="PAS domain"/>
    <property type="match status" value="1"/>
</dbReference>
<feature type="region of interest" description="Disordered" evidence="21">
    <location>
        <begin position="676"/>
        <end position="704"/>
    </location>
</feature>
<name>A0A8S4N198_OWEFU</name>
<dbReference type="InterPro" id="IPR013767">
    <property type="entry name" value="PAS_fold"/>
</dbReference>
<comment type="catalytic activity">
    <reaction evidence="17">
        <text>L-seryl-[protein] + ATP = O-phospho-L-seryl-[protein] + ADP + H(+)</text>
        <dbReference type="Rhea" id="RHEA:17989"/>
        <dbReference type="Rhea" id="RHEA-COMP:9863"/>
        <dbReference type="Rhea" id="RHEA-COMP:11604"/>
        <dbReference type="ChEBI" id="CHEBI:15378"/>
        <dbReference type="ChEBI" id="CHEBI:29999"/>
        <dbReference type="ChEBI" id="CHEBI:30616"/>
        <dbReference type="ChEBI" id="CHEBI:83421"/>
        <dbReference type="ChEBI" id="CHEBI:456216"/>
        <dbReference type="EC" id="2.7.11.1"/>
    </reaction>
</comment>
<keyword evidence="5" id="KW-0963">Cytoplasm</keyword>
<evidence type="ECO:0000256" key="13">
    <source>
        <dbReference type="ARBA" id="ARBA00022990"/>
    </source>
</evidence>
<dbReference type="InterPro" id="IPR035965">
    <property type="entry name" value="PAS-like_dom_sf"/>
</dbReference>
<evidence type="ECO:0000256" key="2">
    <source>
        <dbReference type="ARBA" id="ARBA00004496"/>
    </source>
</evidence>
<dbReference type="PANTHER" id="PTHR24346">
    <property type="entry name" value="MAP/MICROTUBULE AFFINITY-REGULATING KINASE"/>
    <property type="match status" value="1"/>
</dbReference>
<dbReference type="Proteomes" id="UP000749559">
    <property type="component" value="Unassembled WGS sequence"/>
</dbReference>
<evidence type="ECO:0000256" key="15">
    <source>
        <dbReference type="ARBA" id="ARBA00023242"/>
    </source>
</evidence>
<proteinExistence type="inferred from homology"/>
<feature type="region of interest" description="Disordered" evidence="21">
    <location>
        <begin position="110"/>
        <end position="129"/>
    </location>
</feature>
<dbReference type="SMART" id="SM00091">
    <property type="entry name" value="PAS"/>
    <property type="match status" value="2"/>
</dbReference>
<dbReference type="GO" id="GO:0005634">
    <property type="term" value="C:nucleus"/>
    <property type="evidence" value="ECO:0007669"/>
    <property type="project" value="UniProtKB-SubCell"/>
</dbReference>
<gene>
    <name evidence="23" type="ORF">OFUS_LOCUS1930</name>
</gene>
<dbReference type="Pfam" id="PF13426">
    <property type="entry name" value="PAS_9"/>
    <property type="match status" value="1"/>
</dbReference>
<dbReference type="InterPro" id="IPR017441">
    <property type="entry name" value="Protein_kinase_ATP_BS"/>
</dbReference>
<dbReference type="Pfam" id="PF00989">
    <property type="entry name" value="PAS"/>
    <property type="match status" value="1"/>
</dbReference>
<feature type="compositionally biased region" description="Polar residues" evidence="21">
    <location>
        <begin position="618"/>
        <end position="627"/>
    </location>
</feature>
<feature type="compositionally biased region" description="Basic and acidic residues" evidence="21">
    <location>
        <begin position="1163"/>
        <end position="1178"/>
    </location>
</feature>
<evidence type="ECO:0000256" key="16">
    <source>
        <dbReference type="ARBA" id="ARBA00047899"/>
    </source>
</evidence>
<dbReference type="GO" id="GO:0035556">
    <property type="term" value="P:intracellular signal transduction"/>
    <property type="evidence" value="ECO:0007669"/>
    <property type="project" value="TreeGrafter"/>
</dbReference>
<accession>A0A8S4N198</accession>
<dbReference type="GO" id="GO:0004674">
    <property type="term" value="F:protein serine/threonine kinase activity"/>
    <property type="evidence" value="ECO:0007669"/>
    <property type="project" value="UniProtKB-KW"/>
</dbReference>
<evidence type="ECO:0000256" key="7">
    <source>
        <dbReference type="ARBA" id="ARBA00022553"/>
    </source>
</evidence>
<dbReference type="EC" id="2.7.11.1" evidence="4"/>
<evidence type="ECO:0000256" key="10">
    <source>
        <dbReference type="ARBA" id="ARBA00022741"/>
    </source>
</evidence>
<feature type="binding site" evidence="20">
    <location>
        <position position="916"/>
    </location>
    <ligand>
        <name>ATP</name>
        <dbReference type="ChEBI" id="CHEBI:30616"/>
    </ligand>
</feature>
<evidence type="ECO:0000256" key="12">
    <source>
        <dbReference type="ARBA" id="ARBA00022840"/>
    </source>
</evidence>
<feature type="region of interest" description="Disordered" evidence="21">
    <location>
        <begin position="565"/>
        <end position="664"/>
    </location>
</feature>
<dbReference type="AlphaFoldDB" id="A0A8S4N198"/>
<feature type="compositionally biased region" description="Polar residues" evidence="21">
    <location>
        <begin position="636"/>
        <end position="656"/>
    </location>
</feature>
<reference evidence="23" key="1">
    <citation type="submission" date="2022-03" db="EMBL/GenBank/DDBJ databases">
        <authorList>
            <person name="Martin C."/>
        </authorList>
    </citation>
    <scope>NUCLEOTIDE SEQUENCE</scope>
</reference>
<dbReference type="PROSITE" id="PS00107">
    <property type="entry name" value="PROTEIN_KINASE_ATP"/>
    <property type="match status" value="1"/>
</dbReference>
<dbReference type="NCBIfam" id="TIGR00229">
    <property type="entry name" value="sensory_box"/>
    <property type="match status" value="1"/>
</dbReference>
<keyword evidence="6" id="KW-0723">Serine/threonine-protein kinase</keyword>
<keyword evidence="15" id="KW-0539">Nucleus</keyword>
<comment type="similarity">
    <text evidence="3">Belongs to the protein kinase superfamily. CAMK Ser/Thr protein kinase family.</text>
</comment>
<evidence type="ECO:0000256" key="8">
    <source>
        <dbReference type="ARBA" id="ARBA00022679"/>
    </source>
</evidence>
<dbReference type="InterPro" id="IPR008271">
    <property type="entry name" value="Ser/Thr_kinase_AS"/>
</dbReference>
<feature type="region of interest" description="Disordered" evidence="21">
    <location>
        <begin position="82"/>
        <end position="101"/>
    </location>
</feature>
<dbReference type="PANTHER" id="PTHR24346:SF51">
    <property type="entry name" value="PAS DOMAIN-CONTAINING SERINE_THREONINE-PROTEIN KINASE"/>
    <property type="match status" value="1"/>
</dbReference>
<dbReference type="InterPro" id="IPR011009">
    <property type="entry name" value="Kinase-like_dom_sf"/>
</dbReference>
<dbReference type="InterPro" id="IPR000014">
    <property type="entry name" value="PAS"/>
</dbReference>
<evidence type="ECO:0000256" key="11">
    <source>
        <dbReference type="ARBA" id="ARBA00022777"/>
    </source>
</evidence>
<evidence type="ECO:0000256" key="4">
    <source>
        <dbReference type="ARBA" id="ARBA00012513"/>
    </source>
</evidence>
<keyword evidence="12 20" id="KW-0067">ATP-binding</keyword>
<comment type="caution">
    <text evidence="23">The sequence shown here is derived from an EMBL/GenBank/DDBJ whole genome shotgun (WGS) entry which is preliminary data.</text>
</comment>
<dbReference type="FunFam" id="1.10.510.10:FF:000351">
    <property type="entry name" value="PAS domain-containing serine/threonine-protein kinase"/>
    <property type="match status" value="1"/>
</dbReference>
<keyword evidence="24" id="KW-1185">Reference proteome</keyword>
<evidence type="ECO:0000256" key="6">
    <source>
        <dbReference type="ARBA" id="ARBA00022527"/>
    </source>
</evidence>
<evidence type="ECO:0000313" key="23">
    <source>
        <dbReference type="EMBL" id="CAH1774481.1"/>
    </source>
</evidence>
<evidence type="ECO:0000256" key="19">
    <source>
        <dbReference type="ARBA" id="ARBA00071822"/>
    </source>
</evidence>
<evidence type="ECO:0000256" key="18">
    <source>
        <dbReference type="ARBA" id="ARBA00053825"/>
    </source>
</evidence>